<dbReference type="InterPro" id="IPR045743">
    <property type="entry name" value="DUF6089"/>
</dbReference>
<feature type="non-terminal residue" evidence="2">
    <location>
        <position position="1"/>
    </location>
</feature>
<gene>
    <name evidence="2" type="ORF">LCGC14_2208880</name>
</gene>
<dbReference type="AlphaFoldDB" id="A0A0F9DEK2"/>
<proteinExistence type="predicted"/>
<protein>
    <recommendedName>
        <fullName evidence="1">DUF6089 domain-containing protein</fullName>
    </recommendedName>
</protein>
<organism evidence="2">
    <name type="scientific">marine sediment metagenome</name>
    <dbReference type="NCBI Taxonomy" id="412755"/>
    <lineage>
        <taxon>unclassified sequences</taxon>
        <taxon>metagenomes</taxon>
        <taxon>ecological metagenomes</taxon>
    </lineage>
</organism>
<sequence length="153" mass="17135">NSIRFNAVYATLKGDPADFDQPFPGSPGLAFKTGLVDVGISTEFNFMPYKAAKLRKERYTPYVSGGISYTILFSGGYSPGINFAGGFKYNITTRMSGGIEWSFHKTFSDELDGVQNIGYENNVFFHNKDWYSIVGIFVTYKIFDWGIDCAAYE</sequence>
<accession>A0A0F9DEK2</accession>
<dbReference type="Pfam" id="PF19573">
    <property type="entry name" value="DUF6089"/>
    <property type="match status" value="1"/>
</dbReference>
<evidence type="ECO:0000313" key="2">
    <source>
        <dbReference type="EMBL" id="KKL60084.1"/>
    </source>
</evidence>
<evidence type="ECO:0000259" key="1">
    <source>
        <dbReference type="Pfam" id="PF19573"/>
    </source>
</evidence>
<reference evidence="2" key="1">
    <citation type="journal article" date="2015" name="Nature">
        <title>Complex archaea that bridge the gap between prokaryotes and eukaryotes.</title>
        <authorList>
            <person name="Spang A."/>
            <person name="Saw J.H."/>
            <person name="Jorgensen S.L."/>
            <person name="Zaremba-Niedzwiedzka K."/>
            <person name="Martijn J."/>
            <person name="Lind A.E."/>
            <person name="van Eijk R."/>
            <person name="Schleper C."/>
            <person name="Guy L."/>
            <person name="Ettema T.J."/>
        </authorList>
    </citation>
    <scope>NUCLEOTIDE SEQUENCE</scope>
</reference>
<dbReference type="SUPFAM" id="SSF56925">
    <property type="entry name" value="OMPA-like"/>
    <property type="match status" value="1"/>
</dbReference>
<dbReference type="InterPro" id="IPR011250">
    <property type="entry name" value="OMP/PagP_B-barrel"/>
</dbReference>
<dbReference type="EMBL" id="LAZR01029271">
    <property type="protein sequence ID" value="KKL60084.1"/>
    <property type="molecule type" value="Genomic_DNA"/>
</dbReference>
<feature type="domain" description="DUF6089" evidence="1">
    <location>
        <begin position="2"/>
        <end position="143"/>
    </location>
</feature>
<comment type="caution">
    <text evidence="2">The sequence shown here is derived from an EMBL/GenBank/DDBJ whole genome shotgun (WGS) entry which is preliminary data.</text>
</comment>
<name>A0A0F9DEK2_9ZZZZ</name>